<keyword evidence="2" id="KW-1133">Transmembrane helix</keyword>
<evidence type="ECO:0008006" key="6">
    <source>
        <dbReference type="Google" id="ProtNLM"/>
    </source>
</evidence>
<keyword evidence="2" id="KW-0472">Membrane</keyword>
<dbReference type="CDD" id="cd00920">
    <property type="entry name" value="Cupredoxin"/>
    <property type="match status" value="2"/>
</dbReference>
<dbReference type="InterPro" id="IPR008972">
    <property type="entry name" value="Cupredoxin"/>
</dbReference>
<feature type="signal peptide" evidence="3">
    <location>
        <begin position="1"/>
        <end position="17"/>
    </location>
</feature>
<protein>
    <recommendedName>
        <fullName evidence="6">Blue (type 1) copper domain-containing protein</fullName>
    </recommendedName>
</protein>
<proteinExistence type="predicted"/>
<dbReference type="STRING" id="93625.A0A409XEC8"/>
<organism evidence="4 5">
    <name type="scientific">Psilocybe cyanescens</name>
    <dbReference type="NCBI Taxonomy" id="93625"/>
    <lineage>
        <taxon>Eukaryota</taxon>
        <taxon>Fungi</taxon>
        <taxon>Dikarya</taxon>
        <taxon>Basidiomycota</taxon>
        <taxon>Agaricomycotina</taxon>
        <taxon>Agaricomycetes</taxon>
        <taxon>Agaricomycetidae</taxon>
        <taxon>Agaricales</taxon>
        <taxon>Agaricineae</taxon>
        <taxon>Strophariaceae</taxon>
        <taxon>Psilocybe</taxon>
    </lineage>
</organism>
<keyword evidence="2" id="KW-0812">Transmembrane</keyword>
<name>A0A409XEC8_PSICY</name>
<feature type="transmembrane region" description="Helical" evidence="2">
    <location>
        <begin position="208"/>
        <end position="230"/>
    </location>
</feature>
<feature type="region of interest" description="Disordered" evidence="1">
    <location>
        <begin position="440"/>
        <end position="460"/>
    </location>
</feature>
<dbReference type="AlphaFoldDB" id="A0A409XEC8"/>
<evidence type="ECO:0000256" key="1">
    <source>
        <dbReference type="SAM" id="MobiDB-lite"/>
    </source>
</evidence>
<keyword evidence="5" id="KW-1185">Reference proteome</keyword>
<dbReference type="SUPFAM" id="SSF49503">
    <property type="entry name" value="Cupredoxins"/>
    <property type="match status" value="2"/>
</dbReference>
<dbReference type="OrthoDB" id="1921208at2759"/>
<dbReference type="PANTHER" id="PTHR34883:SF15">
    <property type="entry name" value="EXTRACELLULAR SERINE-RICH PROTEIN"/>
    <property type="match status" value="1"/>
</dbReference>
<evidence type="ECO:0000256" key="2">
    <source>
        <dbReference type="SAM" id="Phobius"/>
    </source>
</evidence>
<evidence type="ECO:0000256" key="3">
    <source>
        <dbReference type="SAM" id="SignalP"/>
    </source>
</evidence>
<comment type="caution">
    <text evidence="4">The sequence shown here is derived from an EMBL/GenBank/DDBJ whole genome shotgun (WGS) entry which is preliminary data.</text>
</comment>
<dbReference type="Gene3D" id="2.60.40.420">
    <property type="entry name" value="Cupredoxins - blue copper proteins"/>
    <property type="match status" value="2"/>
</dbReference>
<evidence type="ECO:0000313" key="5">
    <source>
        <dbReference type="Proteomes" id="UP000283269"/>
    </source>
</evidence>
<dbReference type="PANTHER" id="PTHR34883">
    <property type="entry name" value="SERINE-RICH PROTEIN, PUTATIVE-RELATED-RELATED"/>
    <property type="match status" value="1"/>
</dbReference>
<dbReference type="InParanoid" id="A0A409XEC8"/>
<dbReference type="EMBL" id="NHYD01001946">
    <property type="protein sequence ID" value="PPQ89132.1"/>
    <property type="molecule type" value="Genomic_DNA"/>
</dbReference>
<gene>
    <name evidence="4" type="ORF">CVT25_006504</name>
</gene>
<dbReference type="Proteomes" id="UP000283269">
    <property type="component" value="Unassembled WGS sequence"/>
</dbReference>
<reference evidence="4 5" key="1">
    <citation type="journal article" date="2018" name="Evol. Lett.">
        <title>Horizontal gene cluster transfer increased hallucinogenic mushroom diversity.</title>
        <authorList>
            <person name="Reynolds H.T."/>
            <person name="Vijayakumar V."/>
            <person name="Gluck-Thaler E."/>
            <person name="Korotkin H.B."/>
            <person name="Matheny P.B."/>
            <person name="Slot J.C."/>
        </authorList>
    </citation>
    <scope>NUCLEOTIDE SEQUENCE [LARGE SCALE GENOMIC DNA]</scope>
    <source>
        <strain evidence="4 5">2631</strain>
    </source>
</reference>
<feature type="chain" id="PRO_5019244030" description="Blue (type 1) copper domain-containing protein" evidence="3">
    <location>
        <begin position="18"/>
        <end position="481"/>
    </location>
</feature>
<accession>A0A409XEC8</accession>
<evidence type="ECO:0000313" key="4">
    <source>
        <dbReference type="EMBL" id="PPQ89132.1"/>
    </source>
</evidence>
<keyword evidence="3" id="KW-0732">Signal</keyword>
<dbReference type="InterPro" id="IPR052953">
    <property type="entry name" value="Ser-rich/MCO-related"/>
</dbReference>
<sequence>MFRILGTFVALPALVVAQLYPAPNNPPPATTAAAAVSVPSAPASTSNQINIDVAFNGNFVFNPANVSANPGTLLNSLDRTLAHSVTQSSFANPCTYLTASGSDPAGFDSGLVLASQFTINVTDNQPIYFHCKQVTHCGLGMVGTINAPSTGNTFDAFMSAAVSLGGNQPTDDPNAVATGGVHGVATATPSSDAGGGSSGGTSSSATKVVASGFAALSVIIAMMIAVLGLTSKTSPDLSFFLWVPTLYDFDMFTKSAILFALPAFVAAQYGYAPPSNSGPTSAASAAATVPSAPPSSGNQVNIDVAFNGNFVFNPANVTASPGTLVTFYFPGGTTAHSVTQSSFQNPCTYLAANGSNSAGFDSGLVTASTFTINVTDTSPIWFHCKQITHCGSGMVGSINAPSTGNTFDVFQSAAKSLGSNAPTDDATAVATGGLHAIATATPSSDAGTTGGSGGSSSPSSATQVVASGFALLSVIIGMMMV</sequence>